<feature type="domain" description="HTH deoR-type" evidence="3">
    <location>
        <begin position="2"/>
        <end position="68"/>
    </location>
</feature>
<dbReference type="InterPro" id="IPR036388">
    <property type="entry name" value="WH-like_DNA-bd_sf"/>
</dbReference>
<proteinExistence type="predicted"/>
<evidence type="ECO:0000313" key="4">
    <source>
        <dbReference type="EMBL" id="GAA2344301.1"/>
    </source>
</evidence>
<gene>
    <name evidence="4" type="ORF">GCM10009854_21330</name>
</gene>
<evidence type="ECO:0000256" key="2">
    <source>
        <dbReference type="ARBA" id="ARBA00023163"/>
    </source>
</evidence>
<dbReference type="Gene3D" id="1.10.10.10">
    <property type="entry name" value="Winged helix-like DNA-binding domain superfamily/Winged helix DNA-binding domain"/>
    <property type="match status" value="1"/>
</dbReference>
<dbReference type="PROSITE" id="PS52050">
    <property type="entry name" value="WYL"/>
    <property type="match status" value="1"/>
</dbReference>
<protein>
    <submittedName>
        <fullName evidence="4">YafY family protein</fullName>
    </submittedName>
</protein>
<dbReference type="Pfam" id="PF13280">
    <property type="entry name" value="WYL"/>
    <property type="match status" value="1"/>
</dbReference>
<dbReference type="PANTHER" id="PTHR34580">
    <property type="match status" value="1"/>
</dbReference>
<evidence type="ECO:0000313" key="5">
    <source>
        <dbReference type="Proteomes" id="UP001501218"/>
    </source>
</evidence>
<evidence type="ECO:0000259" key="3">
    <source>
        <dbReference type="PROSITE" id="PS51000"/>
    </source>
</evidence>
<evidence type="ECO:0000256" key="1">
    <source>
        <dbReference type="ARBA" id="ARBA00023015"/>
    </source>
</evidence>
<dbReference type="InterPro" id="IPR001034">
    <property type="entry name" value="DeoR_HTH"/>
</dbReference>
<dbReference type="SUPFAM" id="SSF46785">
    <property type="entry name" value="Winged helix' DNA-binding domain"/>
    <property type="match status" value="1"/>
</dbReference>
<dbReference type="PROSITE" id="PS51000">
    <property type="entry name" value="HTH_DEOR_2"/>
    <property type="match status" value="1"/>
</dbReference>
<accession>A0ABN3G4Y5</accession>
<keyword evidence="5" id="KW-1185">Reference proteome</keyword>
<dbReference type="InterPro" id="IPR036390">
    <property type="entry name" value="WH_DNA-bd_sf"/>
</dbReference>
<name>A0ABN3G4Y5_9PSEU</name>
<dbReference type="EMBL" id="BAAARA010000005">
    <property type="protein sequence ID" value="GAA2344301.1"/>
    <property type="molecule type" value="Genomic_DNA"/>
</dbReference>
<dbReference type="InterPro" id="IPR026881">
    <property type="entry name" value="WYL_dom"/>
</dbReference>
<dbReference type="InterPro" id="IPR013196">
    <property type="entry name" value="HTH_11"/>
</dbReference>
<comment type="caution">
    <text evidence="4">The sequence shown here is derived from an EMBL/GenBank/DDBJ whole genome shotgun (WGS) entry which is preliminary data.</text>
</comment>
<keyword evidence="1" id="KW-0805">Transcription regulation</keyword>
<dbReference type="InterPro" id="IPR051534">
    <property type="entry name" value="CBASS_pafABC_assoc_protein"/>
</dbReference>
<dbReference type="PANTHER" id="PTHR34580:SF1">
    <property type="entry name" value="PROTEIN PAFC"/>
    <property type="match status" value="1"/>
</dbReference>
<keyword evidence="2" id="KW-0804">Transcription</keyword>
<sequence>MTPDRFFALLLALQSREVLTAGELADQAGVSVRTALRDLQWLQEAGFPLVVQRGRRGGVRLLPGGSLDTSRLTPIDRDHLSLNGLDDEQRFELGAASDARRAREKIAARRNSATPLPISAVVTTDNRPWFGPERRGTEPSALIGDVRRGVRLRVRYRRSEAAVPVWQLVDPYGLLAKAGRWYLVADRSGVARLYSLERLVDWRATRVPRRLRSGRTLEGVARELTARWEELDSFEIHAVLDAYQLDRAHRILGSRLTVRDSGGGDRVAIAVACRELEDVRQLLPFAGNLTVTDPPEARDRIRELAAELLDRYSQT</sequence>
<dbReference type="Pfam" id="PF08279">
    <property type="entry name" value="HTH_11"/>
    <property type="match status" value="1"/>
</dbReference>
<organism evidence="4 5">
    <name type="scientific">Saccharopolyspora halophila</name>
    <dbReference type="NCBI Taxonomy" id="405551"/>
    <lineage>
        <taxon>Bacteria</taxon>
        <taxon>Bacillati</taxon>
        <taxon>Actinomycetota</taxon>
        <taxon>Actinomycetes</taxon>
        <taxon>Pseudonocardiales</taxon>
        <taxon>Pseudonocardiaceae</taxon>
        <taxon>Saccharopolyspora</taxon>
    </lineage>
</organism>
<dbReference type="Proteomes" id="UP001501218">
    <property type="component" value="Unassembled WGS sequence"/>
</dbReference>
<dbReference type="RefSeq" id="WP_344129479.1">
    <property type="nucleotide sequence ID" value="NZ_BAAARA010000005.1"/>
</dbReference>
<reference evidence="4 5" key="1">
    <citation type="journal article" date="2019" name="Int. J. Syst. Evol. Microbiol.">
        <title>The Global Catalogue of Microorganisms (GCM) 10K type strain sequencing project: providing services to taxonomists for standard genome sequencing and annotation.</title>
        <authorList>
            <consortium name="The Broad Institute Genomics Platform"/>
            <consortium name="The Broad Institute Genome Sequencing Center for Infectious Disease"/>
            <person name="Wu L."/>
            <person name="Ma J."/>
        </authorList>
    </citation>
    <scope>NUCLEOTIDE SEQUENCE [LARGE SCALE GENOMIC DNA]</scope>
    <source>
        <strain evidence="4 5">JCM 16221</strain>
    </source>
</reference>